<gene>
    <name evidence="1" type="ORF">SAMN04489723_1242</name>
</gene>
<dbReference type="EMBL" id="FOKK01000024">
    <property type="protein sequence ID" value="SFB58406.1"/>
    <property type="molecule type" value="Genomic_DNA"/>
</dbReference>
<sequence length="65" mass="7932">MEAVLLCKVTDCCSYKKVAMRSTKFVHRLQFFLFNLQLHNERKLLNVKLNLNRYLLKRGIHFHFY</sequence>
<accession>A0A1I1C8R0</accession>
<evidence type="ECO:0000313" key="1">
    <source>
        <dbReference type="EMBL" id="SFB58406.1"/>
    </source>
</evidence>
<dbReference type="Proteomes" id="UP000198790">
    <property type="component" value="Unassembled WGS sequence"/>
</dbReference>
<dbReference type="AlphaFoldDB" id="A0A1I1C8R0"/>
<dbReference type="STRING" id="237018.SAMN04489723_1242"/>
<organism evidence="1 2">
    <name type="scientific">Algoriphagus aquimarinus</name>
    <dbReference type="NCBI Taxonomy" id="237018"/>
    <lineage>
        <taxon>Bacteria</taxon>
        <taxon>Pseudomonadati</taxon>
        <taxon>Bacteroidota</taxon>
        <taxon>Cytophagia</taxon>
        <taxon>Cytophagales</taxon>
        <taxon>Cyclobacteriaceae</taxon>
        <taxon>Algoriphagus</taxon>
    </lineage>
</organism>
<name>A0A1I1C8R0_9BACT</name>
<reference evidence="1 2" key="1">
    <citation type="submission" date="2016-10" db="EMBL/GenBank/DDBJ databases">
        <authorList>
            <person name="de Groot N.N."/>
        </authorList>
    </citation>
    <scope>NUCLEOTIDE SEQUENCE [LARGE SCALE GENOMIC DNA]</scope>
    <source>
        <strain evidence="1 2">DSM 23399</strain>
    </source>
</reference>
<protein>
    <submittedName>
        <fullName evidence="1">Uncharacterized protein</fullName>
    </submittedName>
</protein>
<keyword evidence="2" id="KW-1185">Reference proteome</keyword>
<evidence type="ECO:0000313" key="2">
    <source>
        <dbReference type="Proteomes" id="UP000198790"/>
    </source>
</evidence>
<proteinExistence type="predicted"/>